<feature type="transmembrane region" description="Helical" evidence="6">
    <location>
        <begin position="116"/>
        <end position="133"/>
    </location>
</feature>
<dbReference type="InterPro" id="IPR011701">
    <property type="entry name" value="MFS"/>
</dbReference>
<dbReference type="InterPro" id="IPR020846">
    <property type="entry name" value="MFS_dom"/>
</dbReference>
<keyword evidence="3 6" id="KW-0812">Transmembrane</keyword>
<dbReference type="GO" id="GO:0016020">
    <property type="term" value="C:membrane"/>
    <property type="evidence" value="ECO:0007669"/>
    <property type="project" value="UniProtKB-SubCell"/>
</dbReference>
<evidence type="ECO:0000256" key="6">
    <source>
        <dbReference type="SAM" id="Phobius"/>
    </source>
</evidence>
<feature type="transmembrane region" description="Helical" evidence="6">
    <location>
        <begin position="374"/>
        <end position="397"/>
    </location>
</feature>
<dbReference type="EMBL" id="KZ992453">
    <property type="protein sequence ID" value="RKP10416.1"/>
    <property type="molecule type" value="Genomic_DNA"/>
</dbReference>
<evidence type="ECO:0000259" key="7">
    <source>
        <dbReference type="PROSITE" id="PS50850"/>
    </source>
</evidence>
<feature type="transmembrane region" description="Helical" evidence="6">
    <location>
        <begin position="215"/>
        <end position="234"/>
    </location>
</feature>
<dbReference type="Pfam" id="PF07690">
    <property type="entry name" value="MFS_1"/>
    <property type="match status" value="1"/>
</dbReference>
<dbReference type="SUPFAM" id="SSF103473">
    <property type="entry name" value="MFS general substrate transporter"/>
    <property type="match status" value="1"/>
</dbReference>
<evidence type="ECO:0000256" key="4">
    <source>
        <dbReference type="ARBA" id="ARBA00022989"/>
    </source>
</evidence>
<feature type="domain" description="Major facilitator superfamily (MFS) profile" evidence="7">
    <location>
        <begin position="28"/>
        <end position="493"/>
    </location>
</feature>
<evidence type="ECO:0000313" key="9">
    <source>
        <dbReference type="Proteomes" id="UP000271241"/>
    </source>
</evidence>
<feature type="transmembrane region" description="Helical" evidence="6">
    <location>
        <begin position="281"/>
        <end position="300"/>
    </location>
</feature>
<keyword evidence="5 6" id="KW-0472">Membrane</keyword>
<feature type="transmembrane region" description="Helical" evidence="6">
    <location>
        <begin position="173"/>
        <end position="195"/>
    </location>
</feature>
<dbReference type="InterPro" id="IPR036259">
    <property type="entry name" value="MFS_trans_sf"/>
</dbReference>
<dbReference type="PANTHER" id="PTHR23504:SF31">
    <property type="entry name" value="MAJOR FACILITATOR SUPERFAMILY DOMAIN-CONTAINING PROTEIN 10"/>
    <property type="match status" value="1"/>
</dbReference>
<dbReference type="PANTHER" id="PTHR23504">
    <property type="entry name" value="MAJOR FACILITATOR SUPERFAMILY DOMAIN-CONTAINING PROTEIN 10"/>
    <property type="match status" value="1"/>
</dbReference>
<evidence type="ECO:0000313" key="8">
    <source>
        <dbReference type="EMBL" id="RKP10416.1"/>
    </source>
</evidence>
<feature type="transmembrane region" description="Helical" evidence="6">
    <location>
        <begin position="31"/>
        <end position="50"/>
    </location>
</feature>
<dbReference type="AlphaFoldDB" id="A0A4P9XVU8"/>
<sequence length="502" mass="53530">MSQASSVAVSSGTGAFASKVTQPNARRVTRVVFIALLLDILAFTIILPLLPRLIDYYREQEGDREVSARRQQTGRGGSSLDTVLLGGALGSLFSLLQFIASPVIGHISDRIGRRTTLLGTMLGNIAACLLWVFSGNFAIFLLARIVGGLFEGNVQLSVAIITDVTDRTTRSRGLALVGIAFAIGFTVGPAMGAYFAGWNLHETFPAMANWGPNPYSGAAVLALALVTIETLFVWRKLEETAQYRGVVESAASQTTDKKTPTSAEALSFQQRLQNLRQLDRLHFLHLLLFSGMEYTLTFLTHDVHGFSPMQNGKLLGVVGIVSTLVQGGYVRRFAYRYGEKRLVLQGVIACALALLAIAQSAYAEQHIGSGHGLSWLWVSAFLLAFTSATVVNCLTALASMQCDDEADAASAESVATGKPTSDRVSVTRIATMPQLARGAALGRFRSVGQLGRAAGPLLACTVYWLAGPVVCYVGGAVGVLCIAALVRITAPDRPCAAREKTA</sequence>
<gene>
    <name evidence="8" type="ORF">THASP1DRAFT_12830</name>
</gene>
<keyword evidence="2" id="KW-0813">Transport</keyword>
<feature type="transmembrane region" description="Helical" evidence="6">
    <location>
        <begin position="472"/>
        <end position="490"/>
    </location>
</feature>
<feature type="transmembrane region" description="Helical" evidence="6">
    <location>
        <begin position="139"/>
        <end position="161"/>
    </location>
</feature>
<accession>A0A4P9XVU8</accession>
<reference evidence="9" key="1">
    <citation type="journal article" date="2018" name="Nat. Microbiol.">
        <title>Leveraging single-cell genomics to expand the fungal tree of life.</title>
        <authorList>
            <person name="Ahrendt S.R."/>
            <person name="Quandt C.A."/>
            <person name="Ciobanu D."/>
            <person name="Clum A."/>
            <person name="Salamov A."/>
            <person name="Andreopoulos B."/>
            <person name="Cheng J.F."/>
            <person name="Woyke T."/>
            <person name="Pelin A."/>
            <person name="Henrissat B."/>
            <person name="Reynolds N.K."/>
            <person name="Benny G.L."/>
            <person name="Smith M.E."/>
            <person name="James T.Y."/>
            <person name="Grigoriev I.V."/>
        </authorList>
    </citation>
    <scope>NUCLEOTIDE SEQUENCE [LARGE SCALE GENOMIC DNA]</scope>
    <source>
        <strain evidence="9">RSA 1356</strain>
    </source>
</reference>
<dbReference type="Gene3D" id="1.20.1250.20">
    <property type="entry name" value="MFS general substrate transporter like domains"/>
    <property type="match status" value="1"/>
</dbReference>
<dbReference type="GO" id="GO:0022857">
    <property type="term" value="F:transmembrane transporter activity"/>
    <property type="evidence" value="ECO:0007669"/>
    <property type="project" value="InterPro"/>
</dbReference>
<dbReference type="PROSITE" id="PS50850">
    <property type="entry name" value="MFS"/>
    <property type="match status" value="1"/>
</dbReference>
<keyword evidence="9" id="KW-1185">Reference proteome</keyword>
<organism evidence="8 9">
    <name type="scientific">Thamnocephalis sphaerospora</name>
    <dbReference type="NCBI Taxonomy" id="78915"/>
    <lineage>
        <taxon>Eukaryota</taxon>
        <taxon>Fungi</taxon>
        <taxon>Fungi incertae sedis</taxon>
        <taxon>Zoopagomycota</taxon>
        <taxon>Zoopagomycotina</taxon>
        <taxon>Zoopagomycetes</taxon>
        <taxon>Zoopagales</taxon>
        <taxon>Sigmoideomycetaceae</taxon>
        <taxon>Thamnocephalis</taxon>
    </lineage>
</organism>
<keyword evidence="4 6" id="KW-1133">Transmembrane helix</keyword>
<dbReference type="OrthoDB" id="196650at2759"/>
<evidence type="ECO:0000256" key="5">
    <source>
        <dbReference type="ARBA" id="ARBA00023136"/>
    </source>
</evidence>
<evidence type="ECO:0000256" key="3">
    <source>
        <dbReference type="ARBA" id="ARBA00022692"/>
    </source>
</evidence>
<protein>
    <submittedName>
        <fullName evidence="8">Major facilitator superfamily domain-containing protein</fullName>
    </submittedName>
</protein>
<name>A0A4P9XVU8_9FUNG</name>
<evidence type="ECO:0000256" key="2">
    <source>
        <dbReference type="ARBA" id="ARBA00022448"/>
    </source>
</evidence>
<dbReference type="Proteomes" id="UP000271241">
    <property type="component" value="Unassembled WGS sequence"/>
</dbReference>
<feature type="transmembrane region" description="Helical" evidence="6">
    <location>
        <begin position="83"/>
        <end position="104"/>
    </location>
</feature>
<evidence type="ECO:0000256" key="1">
    <source>
        <dbReference type="ARBA" id="ARBA00004141"/>
    </source>
</evidence>
<feature type="transmembrane region" description="Helical" evidence="6">
    <location>
        <begin position="342"/>
        <end position="362"/>
    </location>
</feature>
<comment type="subcellular location">
    <subcellularLocation>
        <location evidence="1">Membrane</location>
        <topology evidence="1">Multi-pass membrane protein</topology>
    </subcellularLocation>
</comment>
<feature type="transmembrane region" description="Helical" evidence="6">
    <location>
        <begin position="312"/>
        <end position="330"/>
    </location>
</feature>
<dbReference type="STRING" id="78915.A0A4P9XVU8"/>
<proteinExistence type="predicted"/>